<organism evidence="1 2">
    <name type="scientific">Physcomitrium patens</name>
    <name type="common">Spreading-leaved earth moss</name>
    <name type="synonym">Physcomitrella patens</name>
    <dbReference type="NCBI Taxonomy" id="3218"/>
    <lineage>
        <taxon>Eukaryota</taxon>
        <taxon>Viridiplantae</taxon>
        <taxon>Streptophyta</taxon>
        <taxon>Embryophyta</taxon>
        <taxon>Bryophyta</taxon>
        <taxon>Bryophytina</taxon>
        <taxon>Bryopsida</taxon>
        <taxon>Funariidae</taxon>
        <taxon>Funariales</taxon>
        <taxon>Funariaceae</taxon>
        <taxon>Physcomitrium</taxon>
    </lineage>
</organism>
<proteinExistence type="predicted"/>
<keyword evidence="2" id="KW-1185">Reference proteome</keyword>
<name>A0A7I3YUM8_PHYPA</name>
<sequence>MLSNPRSIISVLFFEEPCVFACRTYQKNVYAQLTLCKRLIINGRGLVRLNECMIFESVYLLSRLRGIIGYLIPLEILSS</sequence>
<reference evidence="1 2" key="1">
    <citation type="journal article" date="2008" name="Science">
        <title>The Physcomitrella genome reveals evolutionary insights into the conquest of land by plants.</title>
        <authorList>
            <person name="Rensing S."/>
            <person name="Lang D."/>
            <person name="Zimmer A."/>
            <person name="Terry A."/>
            <person name="Salamov A."/>
            <person name="Shapiro H."/>
            <person name="Nishiyama T."/>
            <person name="Perroud P.-F."/>
            <person name="Lindquist E."/>
            <person name="Kamisugi Y."/>
            <person name="Tanahashi T."/>
            <person name="Sakakibara K."/>
            <person name="Fujita T."/>
            <person name="Oishi K."/>
            <person name="Shin-I T."/>
            <person name="Kuroki Y."/>
            <person name="Toyoda A."/>
            <person name="Suzuki Y."/>
            <person name="Hashimoto A."/>
            <person name="Yamaguchi K."/>
            <person name="Sugano A."/>
            <person name="Kohara Y."/>
            <person name="Fujiyama A."/>
            <person name="Anterola A."/>
            <person name="Aoki S."/>
            <person name="Ashton N."/>
            <person name="Barbazuk W.B."/>
            <person name="Barker E."/>
            <person name="Bennetzen J."/>
            <person name="Bezanilla M."/>
            <person name="Blankenship R."/>
            <person name="Cho S.H."/>
            <person name="Dutcher S."/>
            <person name="Estelle M."/>
            <person name="Fawcett J.A."/>
            <person name="Gundlach H."/>
            <person name="Hanada K."/>
            <person name="Heyl A."/>
            <person name="Hicks K.A."/>
            <person name="Hugh J."/>
            <person name="Lohr M."/>
            <person name="Mayer K."/>
            <person name="Melkozernov A."/>
            <person name="Murata T."/>
            <person name="Nelson D."/>
            <person name="Pils B."/>
            <person name="Prigge M."/>
            <person name="Reiss B."/>
            <person name="Renner T."/>
            <person name="Rombauts S."/>
            <person name="Rushton P."/>
            <person name="Sanderfoot A."/>
            <person name="Schween G."/>
            <person name="Shiu S.-H."/>
            <person name="Stueber K."/>
            <person name="Theodoulou F.L."/>
            <person name="Tu H."/>
            <person name="Van de Peer Y."/>
            <person name="Verrier P.J."/>
            <person name="Waters E."/>
            <person name="Wood A."/>
            <person name="Yang L."/>
            <person name="Cove D."/>
            <person name="Cuming A."/>
            <person name="Hasebe M."/>
            <person name="Lucas S."/>
            <person name="Mishler D.B."/>
            <person name="Reski R."/>
            <person name="Grigoriev I."/>
            <person name="Quatrano R.S."/>
            <person name="Boore J.L."/>
        </authorList>
    </citation>
    <scope>NUCLEOTIDE SEQUENCE [LARGE SCALE GENOMIC DNA]</scope>
    <source>
        <strain evidence="1 2">cv. Gransden 2004</strain>
    </source>
</reference>
<protein>
    <submittedName>
        <fullName evidence="1">Uncharacterized protein</fullName>
    </submittedName>
</protein>
<accession>A0A7I3YUM8</accession>
<reference evidence="1 2" key="2">
    <citation type="journal article" date="2018" name="Plant J.">
        <title>The Physcomitrella patens chromosome-scale assembly reveals moss genome structure and evolution.</title>
        <authorList>
            <person name="Lang D."/>
            <person name="Ullrich K.K."/>
            <person name="Murat F."/>
            <person name="Fuchs J."/>
            <person name="Jenkins J."/>
            <person name="Haas F.B."/>
            <person name="Piednoel M."/>
            <person name="Gundlach H."/>
            <person name="Van Bel M."/>
            <person name="Meyberg R."/>
            <person name="Vives C."/>
            <person name="Morata J."/>
            <person name="Symeonidi A."/>
            <person name="Hiss M."/>
            <person name="Muchero W."/>
            <person name="Kamisugi Y."/>
            <person name="Saleh O."/>
            <person name="Blanc G."/>
            <person name="Decker E.L."/>
            <person name="van Gessel N."/>
            <person name="Grimwood J."/>
            <person name="Hayes R.D."/>
            <person name="Graham S.W."/>
            <person name="Gunter L.E."/>
            <person name="McDaniel S.F."/>
            <person name="Hoernstein S.N.W."/>
            <person name="Larsson A."/>
            <person name="Li F.W."/>
            <person name="Perroud P.F."/>
            <person name="Phillips J."/>
            <person name="Ranjan P."/>
            <person name="Rokshar D.S."/>
            <person name="Rothfels C.J."/>
            <person name="Schneider L."/>
            <person name="Shu S."/>
            <person name="Stevenson D.W."/>
            <person name="Thummler F."/>
            <person name="Tillich M."/>
            <person name="Villarreal Aguilar J.C."/>
            <person name="Widiez T."/>
            <person name="Wong G.K."/>
            <person name="Wymore A."/>
            <person name="Zhang Y."/>
            <person name="Zimmer A.D."/>
            <person name="Quatrano R.S."/>
            <person name="Mayer K.F.X."/>
            <person name="Goodstein D."/>
            <person name="Casacuberta J.M."/>
            <person name="Vandepoele K."/>
            <person name="Reski R."/>
            <person name="Cuming A.C."/>
            <person name="Tuskan G.A."/>
            <person name="Maumus F."/>
            <person name="Salse J."/>
            <person name="Schmutz J."/>
            <person name="Rensing S.A."/>
        </authorList>
    </citation>
    <scope>NUCLEOTIDE SEQUENCE [LARGE SCALE GENOMIC DNA]</scope>
    <source>
        <strain evidence="1 2">cv. Gransden 2004</strain>
    </source>
</reference>
<dbReference type="Gramene" id="Pp3c10_13023V3.1">
    <property type="protein sequence ID" value="PAC:32899897.CDS.1"/>
    <property type="gene ID" value="Pp3c10_13023"/>
</dbReference>
<evidence type="ECO:0000313" key="1">
    <source>
        <dbReference type="EnsemblPlants" id="PAC:32899897.CDS.1"/>
    </source>
</evidence>
<reference evidence="1" key="3">
    <citation type="submission" date="2020-12" db="UniProtKB">
        <authorList>
            <consortium name="EnsemblPlants"/>
        </authorList>
    </citation>
    <scope>IDENTIFICATION</scope>
</reference>
<dbReference type="EMBL" id="ABEU02000010">
    <property type="status" value="NOT_ANNOTATED_CDS"/>
    <property type="molecule type" value="Genomic_DNA"/>
</dbReference>
<evidence type="ECO:0000313" key="2">
    <source>
        <dbReference type="Proteomes" id="UP000006727"/>
    </source>
</evidence>
<dbReference type="Proteomes" id="UP000006727">
    <property type="component" value="Chromosome 10"/>
</dbReference>
<dbReference type="InParanoid" id="A0A7I3YUM8"/>
<dbReference type="EnsemblPlants" id="Pp3c10_13023V3.1">
    <property type="protein sequence ID" value="PAC:32899897.CDS.1"/>
    <property type="gene ID" value="Pp3c10_13023"/>
</dbReference>
<dbReference type="AlphaFoldDB" id="A0A7I3YUM8"/>